<evidence type="ECO:0000313" key="3">
    <source>
        <dbReference type="Proteomes" id="UP000241736"/>
    </source>
</evidence>
<name>A0A2P6M8L2_9GAMM</name>
<dbReference type="GO" id="GO:0047372">
    <property type="term" value="F:monoacylglycerol lipase activity"/>
    <property type="evidence" value="ECO:0007669"/>
    <property type="project" value="TreeGrafter"/>
</dbReference>
<dbReference type="OrthoDB" id="2086224at2"/>
<accession>A0A2P6M8L2</accession>
<dbReference type="InterPro" id="IPR050266">
    <property type="entry name" value="AB_hydrolase_sf"/>
</dbReference>
<dbReference type="InterPro" id="IPR000073">
    <property type="entry name" value="AB_hydrolase_1"/>
</dbReference>
<dbReference type="RefSeq" id="WP_106990603.1">
    <property type="nucleotide sequence ID" value="NZ_JAVEVW010000045.1"/>
</dbReference>
<dbReference type="Proteomes" id="UP000241736">
    <property type="component" value="Unassembled WGS sequence"/>
</dbReference>
<dbReference type="Gene3D" id="3.40.50.1820">
    <property type="entry name" value="alpha/beta hydrolase"/>
    <property type="match status" value="1"/>
</dbReference>
<dbReference type="AlphaFoldDB" id="A0A2P6M8L2"/>
<dbReference type="Pfam" id="PF12697">
    <property type="entry name" value="Abhydrolase_6"/>
    <property type="match status" value="1"/>
</dbReference>
<comment type="caution">
    <text evidence="2">The sequence shown here is derived from an EMBL/GenBank/DDBJ whole genome shotgun (WGS) entry which is preliminary data.</text>
</comment>
<evidence type="ECO:0000313" key="2">
    <source>
        <dbReference type="EMBL" id="PRH82300.1"/>
    </source>
</evidence>
<dbReference type="PANTHER" id="PTHR43798">
    <property type="entry name" value="MONOACYLGLYCEROL LIPASE"/>
    <property type="match status" value="1"/>
</dbReference>
<dbReference type="SUPFAM" id="SSF53474">
    <property type="entry name" value="alpha/beta-Hydrolases"/>
    <property type="match status" value="1"/>
</dbReference>
<dbReference type="PANTHER" id="PTHR43798:SF5">
    <property type="entry name" value="MONOACYLGLYCEROL LIPASE ABHD6"/>
    <property type="match status" value="1"/>
</dbReference>
<feature type="domain" description="AB hydrolase-1" evidence="1">
    <location>
        <begin position="74"/>
        <end position="308"/>
    </location>
</feature>
<dbReference type="GO" id="GO:0016020">
    <property type="term" value="C:membrane"/>
    <property type="evidence" value="ECO:0007669"/>
    <property type="project" value="TreeGrafter"/>
</dbReference>
<reference evidence="2 3" key="1">
    <citation type="submission" date="2018-03" db="EMBL/GenBank/DDBJ databases">
        <title>Arenimonas caeni sp. nov., isolated from activated sludge.</title>
        <authorList>
            <person name="Liu H."/>
        </authorList>
    </citation>
    <scope>NUCLEOTIDE SEQUENCE [LARGE SCALE GENOMIC DNA]</scope>
    <source>
        <strain evidence="3">z29</strain>
    </source>
</reference>
<dbReference type="PRINTS" id="PR00111">
    <property type="entry name" value="ABHYDROLASE"/>
</dbReference>
<dbReference type="EMBL" id="PVLF01000012">
    <property type="protein sequence ID" value="PRH82300.1"/>
    <property type="molecule type" value="Genomic_DNA"/>
</dbReference>
<organism evidence="2 3">
    <name type="scientific">Arenimonas caeni</name>
    <dbReference type="NCBI Taxonomy" id="2058085"/>
    <lineage>
        <taxon>Bacteria</taxon>
        <taxon>Pseudomonadati</taxon>
        <taxon>Pseudomonadota</taxon>
        <taxon>Gammaproteobacteria</taxon>
        <taxon>Lysobacterales</taxon>
        <taxon>Lysobacteraceae</taxon>
        <taxon>Arenimonas</taxon>
    </lineage>
</organism>
<proteinExistence type="predicted"/>
<dbReference type="GO" id="GO:0046464">
    <property type="term" value="P:acylglycerol catabolic process"/>
    <property type="evidence" value="ECO:0007669"/>
    <property type="project" value="TreeGrafter"/>
</dbReference>
<keyword evidence="2" id="KW-0378">Hydrolase</keyword>
<keyword evidence="3" id="KW-1185">Reference proteome</keyword>
<sequence length="315" mass="33633">MSRRRSARPAWWLRAGAAGLAVAGLGVAVARPEYVLEAEFARQRWLAGASETTFQVAGHRWAAVQAGPADAPLVLLVHGFTGSKENWLPMTRELARGHRVLAVDLPGWGDSERLAGGDYGPSAQAARLAEFIAALPQSPQLVVGHSMGGQIVGLMAARNPGIAPRLVLMSAAGVRFDENAFASAVLAGENPFQVTNRAELKRYLGIVFAEPPFVPWPASAALVSRRRADAEFEQRVLDGIGRGPEAFALEEELGAITAPSLLLWCRDDRVIDASAADVFAAGLRDSRTVLLNGCGHMPMMAQPRQVADTLAGFLR</sequence>
<protein>
    <submittedName>
        <fullName evidence="2">Alpha/beta hydrolase</fullName>
    </submittedName>
</protein>
<gene>
    <name evidence="2" type="ORF">C6N40_08600</name>
</gene>
<dbReference type="InterPro" id="IPR029058">
    <property type="entry name" value="AB_hydrolase_fold"/>
</dbReference>
<evidence type="ECO:0000259" key="1">
    <source>
        <dbReference type="Pfam" id="PF12697"/>
    </source>
</evidence>